<name>A0A4R5BBP1_9ACTN</name>
<accession>A0A4R5BBP1</accession>
<dbReference type="InterPro" id="IPR001387">
    <property type="entry name" value="Cro/C1-type_HTH"/>
</dbReference>
<reference evidence="3 4" key="1">
    <citation type="submission" date="2019-03" db="EMBL/GenBank/DDBJ databases">
        <title>Draft genome sequences of novel Actinobacteria.</title>
        <authorList>
            <person name="Sahin N."/>
            <person name="Ay H."/>
            <person name="Saygin H."/>
        </authorList>
    </citation>
    <scope>NUCLEOTIDE SEQUENCE [LARGE SCALE GENOMIC DNA]</scope>
    <source>
        <strain evidence="3 4">H3C3</strain>
    </source>
</reference>
<evidence type="ECO:0000256" key="1">
    <source>
        <dbReference type="SAM" id="MobiDB-lite"/>
    </source>
</evidence>
<feature type="domain" description="HTH cro/C1-type" evidence="2">
    <location>
        <begin position="4"/>
        <end position="63"/>
    </location>
</feature>
<gene>
    <name evidence="3" type="ORF">E1298_24980</name>
</gene>
<dbReference type="Pfam" id="PF13443">
    <property type="entry name" value="HTH_26"/>
    <property type="match status" value="1"/>
</dbReference>
<evidence type="ECO:0000313" key="4">
    <source>
        <dbReference type="Proteomes" id="UP000294513"/>
    </source>
</evidence>
<comment type="caution">
    <text evidence="3">The sequence shown here is derived from an EMBL/GenBank/DDBJ whole genome shotgun (WGS) entry which is preliminary data.</text>
</comment>
<feature type="region of interest" description="Disordered" evidence="1">
    <location>
        <begin position="70"/>
        <end position="97"/>
    </location>
</feature>
<sequence>MRWNLRMKAAENGIWKSTEMWRRLAEAGLEISAGKMSALWAGTPTTLRLDDLDVICAVLECTPTAVVAARRPSKPQAAEGTPSRTPRLGRNRTLPPA</sequence>
<dbReference type="AlphaFoldDB" id="A0A4R5BBP1"/>
<dbReference type="Proteomes" id="UP000294513">
    <property type="component" value="Unassembled WGS sequence"/>
</dbReference>
<evidence type="ECO:0000313" key="3">
    <source>
        <dbReference type="EMBL" id="TDD80912.1"/>
    </source>
</evidence>
<dbReference type="EMBL" id="SMKU01000145">
    <property type="protein sequence ID" value="TDD80912.1"/>
    <property type="molecule type" value="Genomic_DNA"/>
</dbReference>
<keyword evidence="4" id="KW-1185">Reference proteome</keyword>
<protein>
    <submittedName>
        <fullName evidence="3">XRE family transcriptional regulator</fullName>
    </submittedName>
</protein>
<organism evidence="3 4">
    <name type="scientific">Actinomadura rubrisoli</name>
    <dbReference type="NCBI Taxonomy" id="2530368"/>
    <lineage>
        <taxon>Bacteria</taxon>
        <taxon>Bacillati</taxon>
        <taxon>Actinomycetota</taxon>
        <taxon>Actinomycetes</taxon>
        <taxon>Streptosporangiales</taxon>
        <taxon>Thermomonosporaceae</taxon>
        <taxon>Actinomadura</taxon>
    </lineage>
</organism>
<proteinExistence type="predicted"/>
<dbReference type="OrthoDB" id="3626437at2"/>
<evidence type="ECO:0000259" key="2">
    <source>
        <dbReference type="Pfam" id="PF13443"/>
    </source>
</evidence>